<feature type="compositionally biased region" description="Polar residues" evidence="1">
    <location>
        <begin position="50"/>
        <end position="68"/>
    </location>
</feature>
<keyword evidence="4" id="KW-1185">Reference proteome</keyword>
<comment type="caution">
    <text evidence="2">The sequence shown here is derived from an EMBL/GenBank/DDBJ whole genome shotgun (WGS) entry which is preliminary data.</text>
</comment>
<organism evidence="2 4">
    <name type="scientific">Smittium culicis</name>
    <dbReference type="NCBI Taxonomy" id="133412"/>
    <lineage>
        <taxon>Eukaryota</taxon>
        <taxon>Fungi</taxon>
        <taxon>Fungi incertae sedis</taxon>
        <taxon>Zoopagomycota</taxon>
        <taxon>Kickxellomycotina</taxon>
        <taxon>Harpellomycetes</taxon>
        <taxon>Harpellales</taxon>
        <taxon>Legeriomycetaceae</taxon>
        <taxon>Smittium</taxon>
    </lineage>
</organism>
<reference evidence="2 4" key="1">
    <citation type="submission" date="2017-01" db="EMBL/GenBank/DDBJ databases">
        <authorList>
            <person name="Mah S.A."/>
            <person name="Swanson W.J."/>
            <person name="Moy G.W."/>
            <person name="Vacquier V.D."/>
        </authorList>
    </citation>
    <scope>NUCLEOTIDE SEQUENCE [LARGE SCALE GENOMIC DNA]</scope>
    <source>
        <strain evidence="2 4">GSMNP</strain>
    </source>
</reference>
<dbReference type="EMBL" id="LSSN01004941">
    <property type="protein sequence ID" value="OMJ10562.1"/>
    <property type="molecule type" value="Genomic_DNA"/>
</dbReference>
<name>A0A1R1X7I3_9FUNG</name>
<accession>A0A1R1X7I3</accession>
<evidence type="ECO:0000313" key="2">
    <source>
        <dbReference type="EMBL" id="OMJ10562.1"/>
    </source>
</evidence>
<protein>
    <submittedName>
        <fullName evidence="2">Uncharacterized protein</fullName>
    </submittedName>
</protein>
<feature type="region of interest" description="Disordered" evidence="1">
    <location>
        <begin position="49"/>
        <end position="73"/>
    </location>
</feature>
<gene>
    <name evidence="2" type="ORF">AYI70_g10248</name>
    <name evidence="3" type="ORF">AYI70_g7077</name>
</gene>
<proteinExistence type="predicted"/>
<dbReference type="AlphaFoldDB" id="A0A1R1X7I3"/>
<feature type="compositionally biased region" description="Low complexity" evidence="1">
    <location>
        <begin position="384"/>
        <end position="396"/>
    </location>
</feature>
<feature type="region of interest" description="Disordered" evidence="1">
    <location>
        <begin position="246"/>
        <end position="286"/>
    </location>
</feature>
<dbReference type="Proteomes" id="UP000187283">
    <property type="component" value="Unassembled WGS sequence"/>
</dbReference>
<evidence type="ECO:0000313" key="4">
    <source>
        <dbReference type="Proteomes" id="UP000187283"/>
    </source>
</evidence>
<sequence length="442" mass="48850">MNPSSSGSTNMVVEAIDRRASKLNSRYYNDRTLEQVEYPLEAKSYAKGANNHSVDMSETRNQSSQVSQLKEKNNFRKVGNGLVEQENEFYRSYYMKKALNSVMGNKVEAKKRQFDKSDISEPHMMSMSGSSSCATADSSNKYRDFVNPFPIPYHRLGDNKGYQNDSNASSETVIEGVDAAKRIDEITRLYSEMQMNVPENHRKIAEICKSVADRKQEKQNEKFHLNSTFIPSYKIDLDKVDSMRQYHEGGAPHHNLATTGAASTSGAYSNAKQREMEDGTQETSISRPIYNDYSSIPILSKRVSVDKVNLSNQGSRSGGVDLLDFSSSYDSYRMDILGGNGKHGNSLLEGKGKRGETLASQLEQSSIALDGSLSSDSAASVLSSPELSSLSSTQSSPGRDSEDSTRYVKVSEKVVLVNLSGNFSSLGYSQPSIINISDFNKK</sequence>
<dbReference type="EMBL" id="LSSN01002581">
    <property type="protein sequence ID" value="OMJ15714.1"/>
    <property type="molecule type" value="Genomic_DNA"/>
</dbReference>
<feature type="region of interest" description="Disordered" evidence="1">
    <location>
        <begin position="384"/>
        <end position="406"/>
    </location>
</feature>
<evidence type="ECO:0000313" key="3">
    <source>
        <dbReference type="EMBL" id="OMJ15714.1"/>
    </source>
</evidence>
<feature type="compositionally biased region" description="Low complexity" evidence="1">
    <location>
        <begin position="257"/>
        <end position="267"/>
    </location>
</feature>
<evidence type="ECO:0000256" key="1">
    <source>
        <dbReference type="SAM" id="MobiDB-lite"/>
    </source>
</evidence>